<feature type="transmembrane region" description="Helical" evidence="7">
    <location>
        <begin position="65"/>
        <end position="86"/>
    </location>
</feature>
<accession>A0ABS5HIM4</accession>
<dbReference type="InterPro" id="IPR049453">
    <property type="entry name" value="Memb_transporter_dom"/>
</dbReference>
<reference evidence="9 10" key="1">
    <citation type="submission" date="2021-04" db="EMBL/GenBank/DDBJ databases">
        <title>Molecular and phenotypic characterization and identification of bacterial isolates recovered from the Anatolian ground squirrels (Spermophilus xanthoprymnus) and which have the potential to form a new species in the Campylobacter genus.</title>
        <authorList>
            <person name="Aydin F."/>
            <person name="Abay S."/>
            <person name="Kayman T."/>
            <person name="Karakaya E."/>
            <person name="Mustak H.K."/>
            <person name="Mustak I.B."/>
            <person name="Bilgin N."/>
            <person name="Duzler A."/>
            <person name="Sahin O."/>
            <person name="Guran O."/>
            <person name="Saticioglu I.B."/>
        </authorList>
    </citation>
    <scope>NUCLEOTIDE SEQUENCE [LARGE SCALE GENOMIC DNA]</scope>
    <source>
        <strain evidence="10">faydin-G24</strain>
    </source>
</reference>
<feature type="transmembrane region" description="Helical" evidence="7">
    <location>
        <begin position="467"/>
        <end position="485"/>
    </location>
</feature>
<keyword evidence="5 7" id="KW-0472">Membrane</keyword>
<feature type="transmembrane region" description="Helical" evidence="7">
    <location>
        <begin position="438"/>
        <end position="455"/>
    </location>
</feature>
<keyword evidence="4 7" id="KW-1133">Transmembrane helix</keyword>
<evidence type="ECO:0000256" key="6">
    <source>
        <dbReference type="ARBA" id="ARBA00043993"/>
    </source>
</evidence>
<name>A0ABS5HIM4_9BACT</name>
<dbReference type="PANTHER" id="PTHR30509:SF9">
    <property type="entry name" value="MULTIDRUG RESISTANCE PROTEIN MDTO"/>
    <property type="match status" value="1"/>
</dbReference>
<evidence type="ECO:0000256" key="4">
    <source>
        <dbReference type="ARBA" id="ARBA00022989"/>
    </source>
</evidence>
<evidence type="ECO:0000256" key="2">
    <source>
        <dbReference type="ARBA" id="ARBA00022475"/>
    </source>
</evidence>
<evidence type="ECO:0000313" key="9">
    <source>
        <dbReference type="EMBL" id="MBR8464129.1"/>
    </source>
</evidence>
<keyword evidence="3 7" id="KW-0812">Transmembrane</keyword>
<feature type="transmembrane region" description="Helical" evidence="7">
    <location>
        <begin position="41"/>
        <end position="58"/>
    </location>
</feature>
<dbReference type="Pfam" id="PF13515">
    <property type="entry name" value="FUSC_2"/>
    <property type="match status" value="1"/>
</dbReference>
<proteinExistence type="inferred from homology"/>
<organism evidence="9 10">
    <name type="scientific">Campylobacter anatolicus</name>
    <dbReference type="NCBI Taxonomy" id="2829105"/>
    <lineage>
        <taxon>Bacteria</taxon>
        <taxon>Pseudomonadati</taxon>
        <taxon>Campylobacterota</taxon>
        <taxon>Epsilonproteobacteria</taxon>
        <taxon>Campylobacterales</taxon>
        <taxon>Campylobacteraceae</taxon>
        <taxon>Campylobacter</taxon>
    </lineage>
</organism>
<evidence type="ECO:0000259" key="8">
    <source>
        <dbReference type="Pfam" id="PF13515"/>
    </source>
</evidence>
<evidence type="ECO:0000256" key="3">
    <source>
        <dbReference type="ARBA" id="ARBA00022692"/>
    </source>
</evidence>
<comment type="subcellular location">
    <subcellularLocation>
        <location evidence="1">Cell membrane</location>
        <topology evidence="1">Multi-pass membrane protein</topology>
    </subcellularLocation>
</comment>
<gene>
    <name evidence="9" type="ORF">KDD93_06025</name>
</gene>
<dbReference type="RefSeq" id="WP_212142099.1">
    <property type="nucleotide sequence ID" value="NZ_JAGSSW010000005.1"/>
</dbReference>
<protein>
    <submittedName>
        <fullName evidence="9">FUSC family protein</fullName>
    </submittedName>
</protein>
<feature type="transmembrane region" description="Helical" evidence="7">
    <location>
        <begin position="415"/>
        <end position="431"/>
    </location>
</feature>
<comment type="similarity">
    <text evidence="6">Belongs to the YccS/YhfK family.</text>
</comment>
<sequence length="645" mass="73721">MTAFFRSYDPANFYLIYSLKATFAIALNCFLGYYFFNINGAIFSVNITMGIFFLSTLECKDSHKFGFLTLYIILSIAFMPFVVPLIKLGTILALFVFIWVFLLSLTSLYNVNLHKILIATNTTGLVGFIVQSSGGIILDDAIGGLTLGGVSAIIIKMGKFAKYGAFTKDSMRILLDDAYACVKVLGADDFYQQRDQMLSHIAKFKSIFATESVNLKDIKLVRNYSRAIFYLYKIEEIAYVLAPIHSSFKKIEDTRYLDEIREEILYNINELKGLFEGKSAIIKMDILNLVRSGIYKVFASSLDVLYFKFKLIKDGGEDKIEFKKAKKTTLLSVIKKISLKDETTLSALRLAFCMSVAIFISQLTKIDHGIWIAIAVMSIKQDSHKIVKISGVDNILGAFFGLTLALFTIYVFSDGLGIVILSIVGIFFVYYLKQYKQIAFTTAFMFEFSLVFYMIKNDFLQLVLQRLTDIMIGFMLVFVVSLFTATKDTKQLKAKLKSSLMNFKNFIDTTLIERKGHTFSIQEIDIANAIRSYEQELWQSDISEQKRYELRQICNILNDANIDLIKLRNYLKFLNQNELMVDVSLKNDLDILSSRFEMLSRKVDNLPYYFLQNAKDKLLCNDERVQKLSTSIITKQNEIYSLLSL</sequence>
<evidence type="ECO:0000256" key="1">
    <source>
        <dbReference type="ARBA" id="ARBA00004651"/>
    </source>
</evidence>
<dbReference type="Proteomes" id="UP000682951">
    <property type="component" value="Unassembled WGS sequence"/>
</dbReference>
<keyword evidence="10" id="KW-1185">Reference proteome</keyword>
<evidence type="ECO:0000256" key="7">
    <source>
        <dbReference type="SAM" id="Phobius"/>
    </source>
</evidence>
<feature type="transmembrane region" description="Helical" evidence="7">
    <location>
        <begin position="92"/>
        <end position="111"/>
    </location>
</feature>
<dbReference type="EMBL" id="JAGSSW010000005">
    <property type="protein sequence ID" value="MBR8464129.1"/>
    <property type="molecule type" value="Genomic_DNA"/>
</dbReference>
<feature type="transmembrane region" description="Helical" evidence="7">
    <location>
        <begin position="12"/>
        <end position="35"/>
    </location>
</feature>
<evidence type="ECO:0000313" key="10">
    <source>
        <dbReference type="Proteomes" id="UP000682951"/>
    </source>
</evidence>
<dbReference type="PANTHER" id="PTHR30509">
    <property type="entry name" value="P-HYDROXYBENZOIC ACID EFFLUX PUMP SUBUNIT-RELATED"/>
    <property type="match status" value="1"/>
</dbReference>
<keyword evidence="2" id="KW-1003">Cell membrane</keyword>
<comment type="caution">
    <text evidence="9">The sequence shown here is derived from an EMBL/GenBank/DDBJ whole genome shotgun (WGS) entry which is preliminary data.</text>
</comment>
<feature type="domain" description="Integral membrane bound transporter" evidence="8">
    <location>
        <begin position="356"/>
        <end position="480"/>
    </location>
</feature>
<evidence type="ECO:0000256" key="5">
    <source>
        <dbReference type="ARBA" id="ARBA00023136"/>
    </source>
</evidence>